<dbReference type="InterPro" id="IPR009030">
    <property type="entry name" value="Growth_fac_rcpt_cys_sf"/>
</dbReference>
<feature type="domain" description="EGF-like" evidence="2">
    <location>
        <begin position="262"/>
        <end position="296"/>
    </location>
</feature>
<comment type="caution">
    <text evidence="3">The sequence shown here is derived from an EMBL/GenBank/DDBJ whole genome shotgun (WGS) entry which is preliminary data.</text>
</comment>
<dbReference type="PANTHER" id="PTHR23275">
    <property type="entry name" value="CABRIOLET.-RELATED"/>
    <property type="match status" value="1"/>
</dbReference>
<dbReference type="AlphaFoldDB" id="V6TX17"/>
<protein>
    <submittedName>
        <fullName evidence="3">Variant-specific surface protein</fullName>
    </submittedName>
</protein>
<dbReference type="EMBL" id="AHHH01000065">
    <property type="protein sequence ID" value="ESU42912.1"/>
    <property type="molecule type" value="Genomic_DNA"/>
</dbReference>
<proteinExistence type="predicted"/>
<reference evidence="3 4" key="2">
    <citation type="journal article" date="2013" name="Genome Biol. Evol.">
        <title>Genome sequencing of Giardia lamblia genotypes A2 and B isolates (DH and GS) and comparative analysis with the genomes of genotypes A1 and E (WB and Pig).</title>
        <authorList>
            <person name="Adam R.D."/>
            <person name="Dahlstrom E.W."/>
            <person name="Martens C.A."/>
            <person name="Bruno D.P."/>
            <person name="Barbian K.D."/>
            <person name="Ricklefs S.M."/>
            <person name="Hernandez M.M."/>
            <person name="Narla N.P."/>
            <person name="Patel R.B."/>
            <person name="Porcella S.F."/>
            <person name="Nash T.E."/>
        </authorList>
    </citation>
    <scope>NUCLEOTIDE SEQUENCE [LARGE SCALE GENOMIC DNA]</scope>
    <source>
        <strain evidence="3 4">GS</strain>
    </source>
</reference>
<feature type="domain" description="EGF-like" evidence="2">
    <location>
        <begin position="808"/>
        <end position="857"/>
    </location>
</feature>
<evidence type="ECO:0000313" key="3">
    <source>
        <dbReference type="EMBL" id="ESU42912.1"/>
    </source>
</evidence>
<dbReference type="SMART" id="SM00261">
    <property type="entry name" value="FU"/>
    <property type="match status" value="9"/>
</dbReference>
<gene>
    <name evidence="3" type="ORF">GSB_151143</name>
</gene>
<feature type="domain" description="EGF-like" evidence="2">
    <location>
        <begin position="772"/>
        <end position="807"/>
    </location>
</feature>
<organism evidence="3 4">
    <name type="scientific">Giardia intestinalis</name>
    <name type="common">Giardia lamblia</name>
    <dbReference type="NCBI Taxonomy" id="5741"/>
    <lineage>
        <taxon>Eukaryota</taxon>
        <taxon>Metamonada</taxon>
        <taxon>Diplomonadida</taxon>
        <taxon>Hexamitidae</taxon>
        <taxon>Giardiinae</taxon>
        <taxon>Giardia</taxon>
    </lineage>
</organism>
<name>V6TX17_GIAIN</name>
<feature type="domain" description="EGF-like" evidence="2">
    <location>
        <begin position="564"/>
        <end position="606"/>
    </location>
</feature>
<feature type="domain" description="EGF-like" evidence="2">
    <location>
        <begin position="407"/>
        <end position="452"/>
    </location>
</feature>
<dbReference type="InterPro" id="IPR000742">
    <property type="entry name" value="EGF"/>
</dbReference>
<dbReference type="InterPro" id="IPR052798">
    <property type="entry name" value="Giardia_VSA"/>
</dbReference>
<feature type="domain" description="EGF-like" evidence="2">
    <location>
        <begin position="453"/>
        <end position="489"/>
    </location>
</feature>
<evidence type="ECO:0000313" key="4">
    <source>
        <dbReference type="Proteomes" id="UP000018040"/>
    </source>
</evidence>
<feature type="domain" description="EGF-like" evidence="2">
    <location>
        <begin position="726"/>
        <end position="771"/>
    </location>
</feature>
<evidence type="ECO:0000256" key="1">
    <source>
        <dbReference type="SAM" id="SignalP"/>
    </source>
</evidence>
<sequence length="890" mass="90764">MLAIYLAVGALAADCNSGDASSNCGGANCEMVGTTQICTQCNTDYVPINGKCAEATSASNCKNAEGTSQGNQVCGKCEGATFMFKGGCYDKGGKTGNLICTDEALGGTDGVCKACNTDNGYFTNPEAANNVDSCISCDDTTGVTVGSGDSAKTYKGVDGCKTCTISDSATTATCTECATGFLHTPSEGATSCVETCPEGYFGHTSDTKKKTCQSCSTGASSLTPAVAGIEGCTSCTYTSNTLKCTACGEGKKPNKEGTRCFDCSISGCAYCSEAGKCEECDDGKIVKTAAGVTSCVTEEGCTGTEGFFVKDGTPKTCVACNENCKTCSGAATACTSCKDTDMIYLKKEADSDTGTCVNANGCTNGNTYYADDTVDPTSGKLCRKCAEGGLKDCDKCEKSADDLVCKECTGKKFGLNKKSCVSQCPVNSQAGDDNVCKCNDGFTPNADSSACTQCHSSCLTCSAAGDSKCKSCKDGYFLGVTSGQTGKCILCGDATGSGGWTGVTGCAKCTKPAAPGTVTCDECTTDYLKTNTTGSAPITTCVTADKCGEGFFATTVGSVKKCVSCNDNNNGITDCGECTAPSGTGPATCSACQSGYVKATDTNECKPCGTGCSACSASNQQECIACLEGKYLNGNACVDGTGDTCGQGKYANPTTNECKNCATDIPECTACTYSDSVQKPVCSNCGSGGKLLRIDLDGTTTCVDDAGCADGNTHFVIDESGKKCLLCNDTTTSSTDANKGVDHCKTCTKANTQKPVCSACLDGYYGTTSCTACTGANCATCNDSDPSKCVSCKPGFFLKDASTGECVPCDNVDKGGREGCSVCSNDLTFKCADCRANYRKQQNGDANDDYTCTRTCEDETACGGTAGACDAIVVGGDGSMTYYCSQCRQQ</sequence>
<dbReference type="VEuPathDB" id="GiardiaDB:QR46_4881"/>
<dbReference type="Proteomes" id="UP000018040">
    <property type="component" value="Unassembled WGS sequence"/>
</dbReference>
<reference evidence="4" key="1">
    <citation type="submission" date="2012-02" db="EMBL/GenBank/DDBJ databases">
        <title>Genome sequencing of Giardia lamblia Genotypes A2 and B isolates (DH and GS) and comparative analysis with the genomes of Genotypes A1 and E (WB and Pig).</title>
        <authorList>
            <person name="Adam R."/>
            <person name="Dahlstrom E."/>
            <person name="Martens C."/>
            <person name="Bruno D."/>
            <person name="Barbian K."/>
            <person name="Porcella S.F."/>
            <person name="Nash T."/>
        </authorList>
    </citation>
    <scope>NUCLEOTIDE SEQUENCE</scope>
    <source>
        <strain evidence="4">GS</strain>
    </source>
</reference>
<feature type="chain" id="PRO_5004751992" evidence="1">
    <location>
        <begin position="21"/>
        <end position="890"/>
    </location>
</feature>
<feature type="domain" description="EGF-like" evidence="2">
    <location>
        <begin position="162"/>
        <end position="213"/>
    </location>
</feature>
<dbReference type="SUPFAM" id="SSF57184">
    <property type="entry name" value="Growth factor receptor domain"/>
    <property type="match status" value="5"/>
</dbReference>
<evidence type="ECO:0000259" key="2">
    <source>
        <dbReference type="SMART" id="SM00181"/>
    </source>
</evidence>
<dbReference type="SMART" id="SM00181">
    <property type="entry name" value="EGF"/>
    <property type="match status" value="8"/>
</dbReference>
<dbReference type="OrthoDB" id="300641at2759"/>
<keyword evidence="1" id="KW-0732">Signal</keyword>
<dbReference type="InterPro" id="IPR006212">
    <property type="entry name" value="Furin_repeat"/>
</dbReference>
<accession>V6TX17</accession>
<dbReference type="Gene3D" id="2.10.220.10">
    <property type="entry name" value="Hormone Receptor, Insulin-like Growth Factor Receptor 1, Chain A, domain 2"/>
    <property type="match status" value="5"/>
</dbReference>
<dbReference type="VEuPathDB" id="GiardiaDB:DHA2_150135"/>
<feature type="signal peptide" evidence="1">
    <location>
        <begin position="1"/>
        <end position="20"/>
    </location>
</feature>
<dbReference type="PANTHER" id="PTHR23275:SF100">
    <property type="entry name" value="EGF-LIKE DOMAIN-CONTAINING PROTEIN"/>
    <property type="match status" value="1"/>
</dbReference>